<dbReference type="EMBL" id="MHRX01000047">
    <property type="protein sequence ID" value="OHA32399.1"/>
    <property type="molecule type" value="Genomic_DNA"/>
</dbReference>
<reference evidence="2 3" key="1">
    <citation type="journal article" date="2016" name="Nat. Commun.">
        <title>Thousands of microbial genomes shed light on interconnected biogeochemical processes in an aquifer system.</title>
        <authorList>
            <person name="Anantharaman K."/>
            <person name="Brown C.T."/>
            <person name="Hug L.A."/>
            <person name="Sharon I."/>
            <person name="Castelle C.J."/>
            <person name="Probst A.J."/>
            <person name="Thomas B.C."/>
            <person name="Singh A."/>
            <person name="Wilkins M.J."/>
            <person name="Karaoz U."/>
            <person name="Brodie E.L."/>
            <person name="Williams K.H."/>
            <person name="Hubbard S.S."/>
            <person name="Banfield J.F."/>
        </authorList>
    </citation>
    <scope>NUCLEOTIDE SEQUENCE [LARGE SCALE GENOMIC DNA]</scope>
</reference>
<organism evidence="2 3">
    <name type="scientific">Candidatus Taylorbacteria bacterium RIFCSPLOWO2_01_FULL_45_15b</name>
    <dbReference type="NCBI Taxonomy" id="1802319"/>
    <lineage>
        <taxon>Bacteria</taxon>
        <taxon>Candidatus Tayloriibacteriota</taxon>
    </lineage>
</organism>
<dbReference type="Pfam" id="PF00535">
    <property type="entry name" value="Glycos_transf_2"/>
    <property type="match status" value="1"/>
</dbReference>
<dbReference type="Gene3D" id="3.90.550.10">
    <property type="entry name" value="Spore Coat Polysaccharide Biosynthesis Protein SpsA, Chain A"/>
    <property type="match status" value="1"/>
</dbReference>
<dbReference type="InterPro" id="IPR029044">
    <property type="entry name" value="Nucleotide-diphossugar_trans"/>
</dbReference>
<dbReference type="CDD" id="cd00761">
    <property type="entry name" value="Glyco_tranf_GTA_type"/>
    <property type="match status" value="1"/>
</dbReference>
<dbReference type="AlphaFoldDB" id="A0A1G2NAJ6"/>
<dbReference type="SUPFAM" id="SSF53448">
    <property type="entry name" value="Nucleotide-diphospho-sugar transferases"/>
    <property type="match status" value="1"/>
</dbReference>
<evidence type="ECO:0000313" key="2">
    <source>
        <dbReference type="EMBL" id="OHA32399.1"/>
    </source>
</evidence>
<dbReference type="GO" id="GO:0016758">
    <property type="term" value="F:hexosyltransferase activity"/>
    <property type="evidence" value="ECO:0007669"/>
    <property type="project" value="UniProtKB-ARBA"/>
</dbReference>
<comment type="caution">
    <text evidence="2">The sequence shown here is derived from an EMBL/GenBank/DDBJ whole genome shotgun (WGS) entry which is preliminary data.</text>
</comment>
<gene>
    <name evidence="2" type="ORF">A2928_00120</name>
</gene>
<dbReference type="InterPro" id="IPR001173">
    <property type="entry name" value="Glyco_trans_2-like"/>
</dbReference>
<proteinExistence type="predicted"/>
<name>A0A1G2NAJ6_9BACT</name>
<accession>A0A1G2NAJ6</accession>
<evidence type="ECO:0000259" key="1">
    <source>
        <dbReference type="Pfam" id="PF00535"/>
    </source>
</evidence>
<dbReference type="Proteomes" id="UP000176221">
    <property type="component" value="Unassembled WGS sequence"/>
</dbReference>
<protein>
    <recommendedName>
        <fullName evidence="1">Glycosyltransferase 2-like domain-containing protein</fullName>
    </recommendedName>
</protein>
<dbReference type="STRING" id="1802319.A2928_00120"/>
<feature type="domain" description="Glycosyltransferase 2-like" evidence="1">
    <location>
        <begin position="9"/>
        <end position="156"/>
    </location>
</feature>
<dbReference type="PANTHER" id="PTHR22916">
    <property type="entry name" value="GLYCOSYLTRANSFERASE"/>
    <property type="match status" value="1"/>
</dbReference>
<sequence>MKNFSPRFSILIPTTGRADIVVMAIESVLRQTYKDFEILVGDSSKEHIISEIVKNFQDERIEHMPVSDAQPFFTFDLPAKAARGEYLLWLDDDNYLMPSALELFDDAIKKTHAEIVTANHFYFYDQKHPRLTMRNSLGIVPYTGNNRFINLKDFIKDLYSFKRSNAGPRFHTSATIFSRAVAERAIQRVGAVLLTDMPNVHSHQPILFSFASSCFYIDHPVVLIGRLSISMSQSWSTSARTRFKKILFQPKFSPVIAYTRINGVAENYLRVKNLLPDLFHNVLFDYEAFFQIYIKELFYLDTDIITLIKNWKNLFSTLRKLPLKSKRELLAKAQRSLLFIPFIFLSRRLALNHIWRRVHAISVRSKQKKNPTSYAALIRGKREFEIPLKAYSKVNSIAALAIHLPEILEKETGIHIDEISI</sequence>
<dbReference type="PANTHER" id="PTHR22916:SF3">
    <property type="entry name" value="UDP-GLCNAC:BETAGAL BETA-1,3-N-ACETYLGLUCOSAMINYLTRANSFERASE-LIKE PROTEIN 1"/>
    <property type="match status" value="1"/>
</dbReference>
<evidence type="ECO:0000313" key="3">
    <source>
        <dbReference type="Proteomes" id="UP000176221"/>
    </source>
</evidence>